<proteinExistence type="predicted"/>
<dbReference type="AlphaFoldDB" id="Q9XVY6"/>
<organism evidence="2 3">
    <name type="scientific">Caenorhabditis elegans</name>
    <dbReference type="NCBI Taxonomy" id="6239"/>
    <lineage>
        <taxon>Eukaryota</taxon>
        <taxon>Metazoa</taxon>
        <taxon>Ecdysozoa</taxon>
        <taxon>Nematoda</taxon>
        <taxon>Chromadorea</taxon>
        <taxon>Rhabditida</taxon>
        <taxon>Rhabditina</taxon>
        <taxon>Rhabditomorpha</taxon>
        <taxon>Rhabditoidea</taxon>
        <taxon>Rhabditidae</taxon>
        <taxon>Peloderinae</taxon>
        <taxon>Caenorhabditis</taxon>
    </lineage>
</organism>
<reference evidence="2 3" key="1">
    <citation type="journal article" date="1998" name="Science">
        <title>Genome sequence of the nematode C. elegans: a platform for investigating biology.</title>
        <authorList>
            <consortium name="The C. elegans sequencing consortium"/>
            <person name="Sulson J.E."/>
            <person name="Waterston R."/>
        </authorList>
    </citation>
    <scope>NUCLEOTIDE SEQUENCE [LARGE SCALE GENOMIC DNA]</scope>
    <source>
        <strain evidence="2 3">Bristol N2</strain>
    </source>
</reference>
<gene>
    <name evidence="2" type="ORF">CELE_Y7A5A.8</name>
    <name evidence="2 4" type="ORF">Y7A5A.8</name>
</gene>
<sequence length="36" mass="4360">MNALSRKTTLQKSKKLKLKKWKSRSLQQTEKTRTRK</sequence>
<dbReference type="HOGENOM" id="CLU_2724523_0_0_1"/>
<dbReference type="Proteomes" id="UP000001940">
    <property type="component" value="Chromosome X"/>
</dbReference>
<dbReference type="EMBL" id="BX284606">
    <property type="protein sequence ID" value="CAA22468.3"/>
    <property type="molecule type" value="Genomic_DNA"/>
</dbReference>
<feature type="compositionally biased region" description="Low complexity" evidence="1">
    <location>
        <begin position="1"/>
        <end position="11"/>
    </location>
</feature>
<dbReference type="PaxDb" id="6239-Y7A5A.8"/>
<protein>
    <submittedName>
        <fullName evidence="2">DUF1713 domain-containing protein</fullName>
    </submittedName>
</protein>
<dbReference type="UCSC" id="Y7A5A.8">
    <property type="organism name" value="c. elegans"/>
</dbReference>
<dbReference type="AGR" id="WB:WBGene00012414"/>
<evidence type="ECO:0000256" key="1">
    <source>
        <dbReference type="SAM" id="MobiDB-lite"/>
    </source>
</evidence>
<name>Q9XVY6_CAEEL</name>
<evidence type="ECO:0000313" key="2">
    <source>
        <dbReference type="EMBL" id="CAA22468.3"/>
    </source>
</evidence>
<dbReference type="Bgee" id="WBGene00012414">
    <property type="expression patterns" value="Expressed in adult organism and 1 other cell type or tissue"/>
</dbReference>
<evidence type="ECO:0000313" key="3">
    <source>
        <dbReference type="Proteomes" id="UP000001940"/>
    </source>
</evidence>
<dbReference type="SMR" id="Q9XVY6"/>
<evidence type="ECO:0000313" key="4">
    <source>
        <dbReference type="WormBase" id="Y7A5A.8"/>
    </source>
</evidence>
<keyword evidence="3" id="KW-1185">Reference proteome</keyword>
<dbReference type="WormBase" id="Y7A5A.8">
    <property type="protein sequence ID" value="CE54393"/>
    <property type="gene ID" value="WBGene00012414"/>
</dbReference>
<feature type="region of interest" description="Disordered" evidence="1">
    <location>
        <begin position="1"/>
        <end position="36"/>
    </location>
</feature>
<dbReference type="InParanoid" id="Q9XVY6"/>
<accession>Q9XVY6</accession>
<feature type="compositionally biased region" description="Basic residues" evidence="1">
    <location>
        <begin position="12"/>
        <end position="23"/>
    </location>
</feature>